<proteinExistence type="predicted"/>
<dbReference type="Proteomes" id="UP001415857">
    <property type="component" value="Unassembled WGS sequence"/>
</dbReference>
<name>A0AAP0RU79_LIQFO</name>
<keyword evidence="3" id="KW-1185">Reference proteome</keyword>
<evidence type="ECO:0000256" key="1">
    <source>
        <dbReference type="SAM" id="MobiDB-lite"/>
    </source>
</evidence>
<evidence type="ECO:0000313" key="3">
    <source>
        <dbReference type="Proteomes" id="UP001415857"/>
    </source>
</evidence>
<dbReference type="AlphaFoldDB" id="A0AAP0RU79"/>
<feature type="region of interest" description="Disordered" evidence="1">
    <location>
        <begin position="367"/>
        <end position="391"/>
    </location>
</feature>
<feature type="compositionally biased region" description="Polar residues" evidence="1">
    <location>
        <begin position="367"/>
        <end position="376"/>
    </location>
</feature>
<feature type="region of interest" description="Disordered" evidence="1">
    <location>
        <begin position="39"/>
        <end position="77"/>
    </location>
</feature>
<dbReference type="EMBL" id="JBBPBK010000007">
    <property type="protein sequence ID" value="KAK9282020.1"/>
    <property type="molecule type" value="Genomic_DNA"/>
</dbReference>
<accession>A0AAP0RU79</accession>
<protein>
    <submittedName>
        <fullName evidence="2">Uncharacterized protein</fullName>
    </submittedName>
</protein>
<dbReference type="InterPro" id="IPR053234">
    <property type="entry name" value="RPM1_Interactor"/>
</dbReference>
<comment type="caution">
    <text evidence="2">The sequence shown here is derived from an EMBL/GenBank/DDBJ whole genome shotgun (WGS) entry which is preliminary data.</text>
</comment>
<dbReference type="PANTHER" id="PTHR33443:SF35">
    <property type="entry name" value="VQ DOMAIN-CONTAINING PROTEIN"/>
    <property type="match status" value="1"/>
</dbReference>
<evidence type="ECO:0000313" key="2">
    <source>
        <dbReference type="EMBL" id="KAK9282020.1"/>
    </source>
</evidence>
<feature type="compositionally biased region" description="Polar residues" evidence="1">
    <location>
        <begin position="420"/>
        <end position="432"/>
    </location>
</feature>
<feature type="region of interest" description="Disordered" evidence="1">
    <location>
        <begin position="1"/>
        <end position="25"/>
    </location>
</feature>
<sequence>MDPEHVVFEISSDEEVSSGEPKSDDFDWISELLSEVNRERDDSDDVVVLREVNPPKQRLKSSSAVKSSSKDDDDDDDCVVLDGDPDNPVSMVNDAASGEDELLIVGEKGQIACKDFSHSRHDCANFPFSSTPHEKHCDMCHCYVCDLPAPCAHWGTGISSVDHCHATAKEEIWKLERKRIKLGNSAPLPLSKFPDTMALPQLNQVSSFTQMEVNPRPQIQVSRPTTIRACSSSTNFGIPNIISQARSQRSGSVLPKNKFQSHLVSQQLLGLRNNAVRRDRGHNVGTLGPQFVSSRTMFKRASPVGGAYPVNRSGYGSANNINRAYASQYPRNLPPMATSIDKNPAKWQDSHSSMNLESDAYQRSQPNVGSIFTNTVPTQPPLYSPPLLQSNDSQNIYQHGVQTQNATDSGFSDFGVGWVNNDSQSNQQPQVEHTLLQSAEPTKEPSLVTEFNSQFLGSVNPNSLYFDFEDLLLENQTVPGVSEASVPPESNNLSSEPAPIDTGMLYFDFETSWNGLTHWA</sequence>
<reference evidence="2 3" key="1">
    <citation type="journal article" date="2024" name="Plant J.">
        <title>Genome sequences and population genomics reveal climatic adaptation and genomic divergence between two closely related sweetgum species.</title>
        <authorList>
            <person name="Xu W.Q."/>
            <person name="Ren C.Q."/>
            <person name="Zhang X.Y."/>
            <person name="Comes H.P."/>
            <person name="Liu X.H."/>
            <person name="Li Y.G."/>
            <person name="Kettle C.J."/>
            <person name="Jalonen R."/>
            <person name="Gaisberger H."/>
            <person name="Ma Y.Z."/>
            <person name="Qiu Y.X."/>
        </authorList>
    </citation>
    <scope>NUCLEOTIDE SEQUENCE [LARGE SCALE GENOMIC DNA]</scope>
    <source>
        <strain evidence="2">Hangzhou</strain>
    </source>
</reference>
<dbReference type="PANTHER" id="PTHR33443">
    <property type="entry name" value="ZGC:112980"/>
    <property type="match status" value="1"/>
</dbReference>
<organism evidence="2 3">
    <name type="scientific">Liquidambar formosana</name>
    <name type="common">Formosan gum</name>
    <dbReference type="NCBI Taxonomy" id="63359"/>
    <lineage>
        <taxon>Eukaryota</taxon>
        <taxon>Viridiplantae</taxon>
        <taxon>Streptophyta</taxon>
        <taxon>Embryophyta</taxon>
        <taxon>Tracheophyta</taxon>
        <taxon>Spermatophyta</taxon>
        <taxon>Magnoliopsida</taxon>
        <taxon>eudicotyledons</taxon>
        <taxon>Gunneridae</taxon>
        <taxon>Pentapetalae</taxon>
        <taxon>Saxifragales</taxon>
        <taxon>Altingiaceae</taxon>
        <taxon>Liquidambar</taxon>
    </lineage>
</organism>
<feature type="region of interest" description="Disordered" evidence="1">
    <location>
        <begin position="412"/>
        <end position="432"/>
    </location>
</feature>
<gene>
    <name evidence="2" type="ORF">L1049_004931</name>
</gene>